<name>A0A0D2KZF0_9EURO</name>
<keyword evidence="3" id="KW-1185">Reference proteome</keyword>
<feature type="compositionally biased region" description="Basic and acidic residues" evidence="1">
    <location>
        <begin position="346"/>
        <end position="368"/>
    </location>
</feature>
<dbReference type="GeneID" id="27708058"/>
<reference evidence="2 3" key="1">
    <citation type="submission" date="2015-01" db="EMBL/GenBank/DDBJ databases">
        <title>The Genome Sequence of Fonsecaea multimorphosa CBS 102226.</title>
        <authorList>
            <consortium name="The Broad Institute Genomics Platform"/>
            <person name="Cuomo C."/>
            <person name="de Hoog S."/>
            <person name="Gorbushina A."/>
            <person name="Stielow B."/>
            <person name="Teixiera M."/>
            <person name="Abouelleil A."/>
            <person name="Chapman S.B."/>
            <person name="Priest M."/>
            <person name="Young S.K."/>
            <person name="Wortman J."/>
            <person name="Nusbaum C."/>
            <person name="Birren B."/>
        </authorList>
    </citation>
    <scope>NUCLEOTIDE SEQUENCE [LARGE SCALE GENOMIC DNA]</scope>
    <source>
        <strain evidence="2 3">CBS 102226</strain>
    </source>
</reference>
<dbReference type="PANTHER" id="PTHR42951">
    <property type="entry name" value="METALLO-BETA-LACTAMASE DOMAIN-CONTAINING"/>
    <property type="match status" value="1"/>
</dbReference>
<dbReference type="Proteomes" id="UP000053411">
    <property type="component" value="Unassembled WGS sequence"/>
</dbReference>
<accession>A0A0D2KZF0</accession>
<feature type="compositionally biased region" description="Low complexity" evidence="1">
    <location>
        <begin position="101"/>
        <end position="110"/>
    </location>
</feature>
<dbReference type="SUPFAM" id="SSF56281">
    <property type="entry name" value="Metallo-hydrolase/oxidoreductase"/>
    <property type="match status" value="1"/>
</dbReference>
<dbReference type="VEuPathDB" id="FungiDB:Z520_02312"/>
<sequence>MSQETSAGFHVPPSCPFTIEVIETSGLTNSKSYLIREHDRYGEFPHIYAKICGTPSSATLRSNPDLKHSKVCWAPGAATQNESEGYKVIVLSDTGCGTEVPSSTSSHPSSVGKENGEQNQCNNERAEPEVWNIRTFLEYTINPGGRVPYLVMTTHCHYDHIMGIGKLPPTSTAIDLENIRDLAPRDLVSNDRWSARPPTTVLSSSYGKPFITPYSNLQNHSLCNTLGLQAPRYDVGMWADDKSRVVFTHPTISSSSSSSTASSPPSITTPLTILHTPGHTLDSLSWYDSDLRLLCVGDSFYVKETPSTQNAKWGPEPPMPVIFDLESDLGQWWGSLKKVLDFVRERNAESDKEEGIGDERLRATRKGDDEADADAEDDDDSFVHINAEEVLSASSKTEVEMDSKEKSQTTTMQSPPVEVSGPKRIITAGNQERPPRAQTTQQTGFDIPSPSKRGVIALPILSTTPRGARGRLRADADPDKTDDEDVWMMVVDPVTRPRPQRNPLRLDPVITAQARRVHTTSLPTSSSSSRKKDRNPLPTAQRLSPQPQISVQTHGHGRAIKHAPRVRLCAAHTTLSVDAERAILAIQRFMTRILENDVPCERAEDGPRGEERWIWDDALSSSPTLESAGVRVVRDLERAEPAQQHGLGHGSELDGNVPCTPAAAPAPNTGSDRSKYNYSVLAPLSVIRQGRRSILGLTGPAGVV</sequence>
<feature type="compositionally biased region" description="Acidic residues" evidence="1">
    <location>
        <begin position="369"/>
        <end position="380"/>
    </location>
</feature>
<feature type="region of interest" description="Disordered" evidence="1">
    <location>
        <begin position="98"/>
        <end position="124"/>
    </location>
</feature>
<evidence type="ECO:0000313" key="3">
    <source>
        <dbReference type="Proteomes" id="UP000053411"/>
    </source>
</evidence>
<protein>
    <recommendedName>
        <fullName evidence="4">Metallo-beta-lactamase domain-containing protein</fullName>
    </recommendedName>
</protein>
<feature type="region of interest" description="Disordered" evidence="1">
    <location>
        <begin position="641"/>
        <end position="674"/>
    </location>
</feature>
<evidence type="ECO:0008006" key="4">
    <source>
        <dbReference type="Google" id="ProtNLM"/>
    </source>
</evidence>
<feature type="compositionally biased region" description="Low complexity" evidence="1">
    <location>
        <begin position="519"/>
        <end position="528"/>
    </location>
</feature>
<dbReference type="AlphaFoldDB" id="A0A0D2KZF0"/>
<dbReference type="OrthoDB" id="3341310at2759"/>
<feature type="compositionally biased region" description="Polar residues" evidence="1">
    <location>
        <begin position="541"/>
        <end position="553"/>
    </location>
</feature>
<evidence type="ECO:0000256" key="1">
    <source>
        <dbReference type="SAM" id="MobiDB-lite"/>
    </source>
</evidence>
<dbReference type="EMBL" id="KN848064">
    <property type="protein sequence ID" value="KIY02174.1"/>
    <property type="molecule type" value="Genomic_DNA"/>
</dbReference>
<dbReference type="InterPro" id="IPR050855">
    <property type="entry name" value="NDM-1-like"/>
</dbReference>
<organism evidence="2 3">
    <name type="scientific">Fonsecaea multimorphosa CBS 102226</name>
    <dbReference type="NCBI Taxonomy" id="1442371"/>
    <lineage>
        <taxon>Eukaryota</taxon>
        <taxon>Fungi</taxon>
        <taxon>Dikarya</taxon>
        <taxon>Ascomycota</taxon>
        <taxon>Pezizomycotina</taxon>
        <taxon>Eurotiomycetes</taxon>
        <taxon>Chaetothyriomycetidae</taxon>
        <taxon>Chaetothyriales</taxon>
        <taxon>Herpotrichiellaceae</taxon>
        <taxon>Fonsecaea</taxon>
    </lineage>
</organism>
<feature type="region of interest" description="Disordered" evidence="1">
    <location>
        <begin position="346"/>
        <end position="452"/>
    </location>
</feature>
<feature type="region of interest" description="Disordered" evidence="1">
    <location>
        <begin position="495"/>
        <end position="559"/>
    </location>
</feature>
<dbReference type="Gene3D" id="3.60.15.10">
    <property type="entry name" value="Ribonuclease Z/Hydroxyacylglutathione hydrolase-like"/>
    <property type="match status" value="1"/>
</dbReference>
<gene>
    <name evidence="2" type="ORF">Z520_02312</name>
</gene>
<feature type="compositionally biased region" description="Basic and acidic residues" evidence="1">
    <location>
        <begin position="397"/>
        <end position="407"/>
    </location>
</feature>
<dbReference type="CDD" id="cd06262">
    <property type="entry name" value="metallo-hydrolase-like_MBL-fold"/>
    <property type="match status" value="1"/>
</dbReference>
<proteinExistence type="predicted"/>
<dbReference type="InterPro" id="IPR036866">
    <property type="entry name" value="RibonucZ/Hydroxyglut_hydro"/>
</dbReference>
<dbReference type="STRING" id="1442371.A0A0D2KZF0"/>
<dbReference type="RefSeq" id="XP_016636296.1">
    <property type="nucleotide sequence ID" value="XM_016772826.1"/>
</dbReference>
<dbReference type="PANTHER" id="PTHR42951:SF4">
    <property type="entry name" value="ACYL-COENZYME A THIOESTERASE MBLAC2"/>
    <property type="match status" value="1"/>
</dbReference>
<evidence type="ECO:0000313" key="2">
    <source>
        <dbReference type="EMBL" id="KIY02174.1"/>
    </source>
</evidence>